<dbReference type="EMBL" id="CAUJNA010003616">
    <property type="protein sequence ID" value="CAJ1406074.1"/>
    <property type="molecule type" value="Genomic_DNA"/>
</dbReference>
<dbReference type="Gene3D" id="1.25.40.990">
    <property type="match status" value="1"/>
</dbReference>
<organism evidence="2 3">
    <name type="scientific">Effrenium voratum</name>
    <dbReference type="NCBI Taxonomy" id="2562239"/>
    <lineage>
        <taxon>Eukaryota</taxon>
        <taxon>Sar</taxon>
        <taxon>Alveolata</taxon>
        <taxon>Dinophyceae</taxon>
        <taxon>Suessiales</taxon>
        <taxon>Symbiodiniaceae</taxon>
        <taxon>Effrenium</taxon>
    </lineage>
</organism>
<dbReference type="InterPro" id="IPR032817">
    <property type="entry name" value="Mon2_C"/>
</dbReference>
<dbReference type="PANTHER" id="PTHR12436:SF4">
    <property type="entry name" value="LEUKOCYTE RECEPTOR CLUSTER MEMBER 8"/>
    <property type="match status" value="1"/>
</dbReference>
<protein>
    <recommendedName>
        <fullName evidence="1">Mon2 C-terminal domain-containing protein</fullName>
    </recommendedName>
</protein>
<gene>
    <name evidence="2" type="ORF">EVOR1521_LOCUS28130</name>
</gene>
<dbReference type="Proteomes" id="UP001178507">
    <property type="component" value="Unassembled WGS sequence"/>
</dbReference>
<accession>A0AA36JJA6</accession>
<dbReference type="AlphaFoldDB" id="A0AA36JJA6"/>
<evidence type="ECO:0000313" key="3">
    <source>
        <dbReference type="Proteomes" id="UP001178507"/>
    </source>
</evidence>
<keyword evidence="3" id="KW-1185">Reference proteome</keyword>
<name>A0AA36JJA6_9DINO</name>
<reference evidence="2" key="1">
    <citation type="submission" date="2023-08" db="EMBL/GenBank/DDBJ databases">
        <authorList>
            <person name="Chen Y."/>
            <person name="Shah S."/>
            <person name="Dougan E. K."/>
            <person name="Thang M."/>
            <person name="Chan C."/>
        </authorList>
    </citation>
    <scope>NUCLEOTIDE SEQUENCE</scope>
</reference>
<dbReference type="InterPro" id="IPR045107">
    <property type="entry name" value="SAC3/GANP/THP3"/>
</dbReference>
<evidence type="ECO:0000313" key="2">
    <source>
        <dbReference type="EMBL" id="CAJ1406074.1"/>
    </source>
</evidence>
<proteinExistence type="predicted"/>
<dbReference type="PANTHER" id="PTHR12436">
    <property type="entry name" value="80 KDA MCM3-ASSOCIATED PROTEIN"/>
    <property type="match status" value="1"/>
</dbReference>
<feature type="domain" description="Mon2 C-terminal" evidence="1">
    <location>
        <begin position="311"/>
        <end position="468"/>
    </location>
</feature>
<evidence type="ECO:0000259" key="1">
    <source>
        <dbReference type="Pfam" id="PF16206"/>
    </source>
</evidence>
<sequence>MRFSEAPRPEEVRPLPVLREAFKKTREKWTKDQDWSYVGEMLRSIRQDLTIQMLRDIFVVEVHEYWAQLALEVGDFKQFDQAAVQLQAYYADPTLEKGATKLNEVLAWRLLYLTVEGEGIATTEFLRRNAQRLDFSVPVVKLAWRLRRAISQRCHTKAMHMLAPPKTEGQTGEDDVPPVLPESLRAELLRRVKLAQLMEVCKAVRENMSRSRLESLGLLEDESDPTIQMPIVYQKDDLVDTKATYEEAKKQLEPTLLRENGVGQVRIFRRLGRQRADHLNSFMRNPGKVVVKEEPQEPKPGTTPTDGGLTQGAFAELWAHIFRQLRALASDARPEVRNCAVKSLATALLSHGRKVGPACYQRCLSDILMKIAEMSAARKQGRPAHEAPLIVHHSRDTPEKQWDETLALAYDGVRRVLSHFSEEAGLDAFAPLAYALLLQVQETLETLSPETAASALRALVDLMRIPSSGEAFQVRSLTSDPRLPLQGEWTSVRALSWSLLWHTLNFCLSHELSETFVETLTSSLGALRSSQTCSPVENLILLQFSLVLATAPSWYLASAPWQADDTALGGEPSSVGGLLKEALAEVPAQSDERVHEFIEASPAVLWDLSRRTEGEPLVYSKAPAPVANLVTPNASKSELWSTAALRERPSEELMQSFLSAHTPTHRTMLNISSARLQHVQGIAFGFLEETQSLGVAVEAVLLCQLCAVFLDGHRMVDSNKRHAYQRN</sequence>
<comment type="caution">
    <text evidence="2">The sequence shown here is derived from an EMBL/GenBank/DDBJ whole genome shotgun (WGS) entry which is preliminary data.</text>
</comment>
<dbReference type="Pfam" id="PF16206">
    <property type="entry name" value="Mon2_C"/>
    <property type="match status" value="1"/>
</dbReference>
<dbReference type="GO" id="GO:0005634">
    <property type="term" value="C:nucleus"/>
    <property type="evidence" value="ECO:0007669"/>
    <property type="project" value="TreeGrafter"/>
</dbReference>